<evidence type="ECO:0000256" key="2">
    <source>
        <dbReference type="ARBA" id="ARBA00022827"/>
    </source>
</evidence>
<organism evidence="7 8">
    <name type="scientific">Aaosphaeria arxii CBS 175.79</name>
    <dbReference type="NCBI Taxonomy" id="1450172"/>
    <lineage>
        <taxon>Eukaryota</taxon>
        <taxon>Fungi</taxon>
        <taxon>Dikarya</taxon>
        <taxon>Ascomycota</taxon>
        <taxon>Pezizomycotina</taxon>
        <taxon>Dothideomycetes</taxon>
        <taxon>Pleosporomycetidae</taxon>
        <taxon>Pleosporales</taxon>
        <taxon>Pleosporales incertae sedis</taxon>
        <taxon>Aaosphaeria</taxon>
    </lineage>
</organism>
<evidence type="ECO:0000313" key="8">
    <source>
        <dbReference type="Proteomes" id="UP000799778"/>
    </source>
</evidence>
<dbReference type="EMBL" id="ML978071">
    <property type="protein sequence ID" value="KAF2013608.1"/>
    <property type="molecule type" value="Genomic_DNA"/>
</dbReference>
<keyword evidence="2" id="KW-0274">FAD</keyword>
<evidence type="ECO:0000313" key="7">
    <source>
        <dbReference type="EMBL" id="KAF2013608.1"/>
    </source>
</evidence>
<feature type="region of interest" description="Disordered" evidence="4">
    <location>
        <begin position="604"/>
        <end position="623"/>
    </location>
</feature>
<dbReference type="SUPFAM" id="SSF51905">
    <property type="entry name" value="FAD/NAD(P)-binding domain"/>
    <property type="match status" value="1"/>
</dbReference>
<dbReference type="InterPro" id="IPR023753">
    <property type="entry name" value="FAD/NAD-binding_dom"/>
</dbReference>
<sequence>MKSVLIVGAGPAGLATAKTLLHRTGGTFRVTIFEASDRVGGMWRGRPGEEGDKCSPHMRTNLSRFCVAFSDLSWHSVASDTTDGRSKSLSMFPKAHEVGRYLEEYARKFIPDGVTICNRQVKAAKLEGDRPRRWIVSSLDTTTSTTHEDEFDYLVVASGFFDRPSQDDLHSNSKNGSHSAGIQASSKFRDVSSLAKSAGNIVVIGGGISGIEAAATAAFQISDAKYAPGKVKPVHAESKIYHVFNRPFYPLPRYLPGNPHNPDIQDYRLAPDFLPLDLAMYNLGRRGTGEIFATNGQVPAEKAKKGHEFIRLNLGGDQRDLGHPQLVYTPIQTECPAYTGVSDTYTEFVRSGLIVPVQGRASVEETDDKTSVHALQKGLWSLHSDVSQTSEETTYTIDNVTGIIKAIGFEAHLEYLSDSVRQALDYDSQCHRVPFLLSRGSIQNPNVPELAFVGFYEGPYWGVIEAQARLVGHIWDPESSVPRESLSAVTSDISQSKSIREAIKRDDLDVPQFWMMDYVGLIDEFSRLASIPRNDTTFPGQSGPAFASRYAEPGPSTEAAEEVIQEVHSLLEASSSEGRFVAAAAFRAMQGDWTLLRKIDSRHPSSPGGTLAGSASFHPREPTSPNATAEFLYIETGTFTMDNGYSFPATRRYVYRYNEATDKISTYFVQDDGESAERLFNSLVFSKPEDVEKGWIAKSTHWCDPDNYESSCEFRFRGAALSTFGITYKVNGPNKNYSHESWYGRRVPGSLEN</sequence>
<keyword evidence="1" id="KW-0285">Flavoprotein</keyword>
<keyword evidence="8" id="KW-1185">Reference proteome</keyword>
<dbReference type="Gene3D" id="3.50.50.60">
    <property type="entry name" value="FAD/NAD(P)-binding domain"/>
    <property type="match status" value="1"/>
</dbReference>
<dbReference type="Pfam" id="PF07992">
    <property type="entry name" value="Pyr_redox_2"/>
    <property type="match status" value="1"/>
</dbReference>
<dbReference type="GO" id="GO:0016491">
    <property type="term" value="F:oxidoreductase activity"/>
    <property type="evidence" value="ECO:0007669"/>
    <property type="project" value="UniProtKB-KW"/>
</dbReference>
<name>A0A6A5XK00_9PLEO</name>
<dbReference type="InterPro" id="IPR050346">
    <property type="entry name" value="FMO-like"/>
</dbReference>
<evidence type="ECO:0000256" key="3">
    <source>
        <dbReference type="ARBA" id="ARBA00023002"/>
    </source>
</evidence>
<dbReference type="InterPro" id="IPR045632">
    <property type="entry name" value="DUF6314"/>
</dbReference>
<evidence type="ECO:0000259" key="6">
    <source>
        <dbReference type="Pfam" id="PF19834"/>
    </source>
</evidence>
<evidence type="ECO:0000256" key="4">
    <source>
        <dbReference type="SAM" id="MobiDB-lite"/>
    </source>
</evidence>
<dbReference type="RefSeq" id="XP_033381947.1">
    <property type="nucleotide sequence ID" value="XM_033530538.1"/>
</dbReference>
<feature type="domain" description="DUF6314" evidence="6">
    <location>
        <begin position="589"/>
        <end position="745"/>
    </location>
</feature>
<reference evidence="7" key="1">
    <citation type="journal article" date="2020" name="Stud. Mycol.">
        <title>101 Dothideomycetes genomes: a test case for predicting lifestyles and emergence of pathogens.</title>
        <authorList>
            <person name="Haridas S."/>
            <person name="Albert R."/>
            <person name="Binder M."/>
            <person name="Bloem J."/>
            <person name="Labutti K."/>
            <person name="Salamov A."/>
            <person name="Andreopoulos B."/>
            <person name="Baker S."/>
            <person name="Barry K."/>
            <person name="Bills G."/>
            <person name="Bluhm B."/>
            <person name="Cannon C."/>
            <person name="Castanera R."/>
            <person name="Culley D."/>
            <person name="Daum C."/>
            <person name="Ezra D."/>
            <person name="Gonzalez J."/>
            <person name="Henrissat B."/>
            <person name="Kuo A."/>
            <person name="Liang C."/>
            <person name="Lipzen A."/>
            <person name="Lutzoni F."/>
            <person name="Magnuson J."/>
            <person name="Mondo S."/>
            <person name="Nolan M."/>
            <person name="Ohm R."/>
            <person name="Pangilinan J."/>
            <person name="Park H.-J."/>
            <person name="Ramirez L."/>
            <person name="Alfaro M."/>
            <person name="Sun H."/>
            <person name="Tritt A."/>
            <person name="Yoshinaga Y."/>
            <person name="Zwiers L.-H."/>
            <person name="Turgeon B."/>
            <person name="Goodwin S."/>
            <person name="Spatafora J."/>
            <person name="Crous P."/>
            <person name="Grigoriev I."/>
        </authorList>
    </citation>
    <scope>NUCLEOTIDE SEQUENCE</scope>
    <source>
        <strain evidence="7">CBS 175.79</strain>
    </source>
</reference>
<dbReference type="OrthoDB" id="66881at2759"/>
<dbReference type="Proteomes" id="UP000799778">
    <property type="component" value="Unassembled WGS sequence"/>
</dbReference>
<dbReference type="PANTHER" id="PTHR23023">
    <property type="entry name" value="DIMETHYLANILINE MONOOXYGENASE"/>
    <property type="match status" value="1"/>
</dbReference>
<accession>A0A6A5XK00</accession>
<feature type="domain" description="FAD/NAD(P)-binding" evidence="5">
    <location>
        <begin position="3"/>
        <end position="244"/>
    </location>
</feature>
<dbReference type="Pfam" id="PF19834">
    <property type="entry name" value="DUF6314"/>
    <property type="match status" value="1"/>
</dbReference>
<evidence type="ECO:0000256" key="1">
    <source>
        <dbReference type="ARBA" id="ARBA00022630"/>
    </source>
</evidence>
<evidence type="ECO:0000259" key="5">
    <source>
        <dbReference type="Pfam" id="PF07992"/>
    </source>
</evidence>
<proteinExistence type="predicted"/>
<dbReference type="InterPro" id="IPR036188">
    <property type="entry name" value="FAD/NAD-bd_sf"/>
</dbReference>
<gene>
    <name evidence="7" type="ORF">BU24DRAFT_442612</name>
</gene>
<dbReference type="PRINTS" id="PR00368">
    <property type="entry name" value="FADPNR"/>
</dbReference>
<protein>
    <submittedName>
        <fullName evidence="7">Uncharacterized protein</fullName>
    </submittedName>
</protein>
<keyword evidence="3" id="KW-0560">Oxidoreductase</keyword>
<dbReference type="AlphaFoldDB" id="A0A6A5XK00"/>
<dbReference type="GeneID" id="54287935"/>